<organism evidence="2 3">
    <name type="scientific">Pseudosporangium ferrugineum</name>
    <dbReference type="NCBI Taxonomy" id="439699"/>
    <lineage>
        <taxon>Bacteria</taxon>
        <taxon>Bacillati</taxon>
        <taxon>Actinomycetota</taxon>
        <taxon>Actinomycetes</taxon>
        <taxon>Micromonosporales</taxon>
        <taxon>Micromonosporaceae</taxon>
        <taxon>Pseudosporangium</taxon>
    </lineage>
</organism>
<evidence type="ECO:0000256" key="1">
    <source>
        <dbReference type="SAM" id="MobiDB-lite"/>
    </source>
</evidence>
<gene>
    <name evidence="2" type="ORF">CLV70_14024</name>
</gene>
<protein>
    <submittedName>
        <fullName evidence="2">Uncharacterized protein</fullName>
    </submittedName>
</protein>
<dbReference type="EMBL" id="PVZG01000040">
    <property type="protein sequence ID" value="PRY19016.1"/>
    <property type="molecule type" value="Genomic_DNA"/>
</dbReference>
<name>A0A2T0RCW2_9ACTN</name>
<accession>A0A2T0RCW2</accession>
<comment type="caution">
    <text evidence="2">The sequence shown here is derived from an EMBL/GenBank/DDBJ whole genome shotgun (WGS) entry which is preliminary data.</text>
</comment>
<evidence type="ECO:0000313" key="2">
    <source>
        <dbReference type="EMBL" id="PRY19016.1"/>
    </source>
</evidence>
<dbReference type="AlphaFoldDB" id="A0A2T0RCW2"/>
<feature type="region of interest" description="Disordered" evidence="1">
    <location>
        <begin position="1"/>
        <end position="21"/>
    </location>
</feature>
<reference evidence="2 3" key="1">
    <citation type="submission" date="2018-03" db="EMBL/GenBank/DDBJ databases">
        <title>Genomic Encyclopedia of Archaeal and Bacterial Type Strains, Phase II (KMG-II): from individual species to whole genera.</title>
        <authorList>
            <person name="Goeker M."/>
        </authorList>
    </citation>
    <scope>NUCLEOTIDE SEQUENCE [LARGE SCALE GENOMIC DNA]</scope>
    <source>
        <strain evidence="2 3">DSM 45348</strain>
    </source>
</reference>
<keyword evidence="3" id="KW-1185">Reference proteome</keyword>
<evidence type="ECO:0000313" key="3">
    <source>
        <dbReference type="Proteomes" id="UP000239209"/>
    </source>
</evidence>
<proteinExistence type="predicted"/>
<dbReference type="Proteomes" id="UP000239209">
    <property type="component" value="Unassembled WGS sequence"/>
</dbReference>
<sequence length="43" mass="4345">MRLPIAGDGAGPAVPPIDGLDQLPLDPMVCTTQAAAVVSRSRS</sequence>